<dbReference type="EMBL" id="CP001192">
    <property type="protein sequence ID" value="ACI58235.1"/>
    <property type="molecule type" value="Genomic_DNA"/>
</dbReference>
<dbReference type="RefSeq" id="WP_012555941.1">
    <property type="nucleotide sequence ID" value="NC_011368.1"/>
</dbReference>
<dbReference type="PANTHER" id="PTHR30579">
    <property type="entry name" value="TRANSCRIPTIONAL REGULATOR"/>
    <property type="match status" value="1"/>
</dbReference>
<dbReference type="PROSITE" id="PS50931">
    <property type="entry name" value="HTH_LYSR"/>
    <property type="match status" value="1"/>
</dbReference>
<geneLocation type="plasmid" evidence="6 7">
    <name>pRLG201</name>
</geneLocation>
<dbReference type="SUPFAM" id="SSF53850">
    <property type="entry name" value="Periplasmic binding protein-like II"/>
    <property type="match status" value="1"/>
</dbReference>
<evidence type="ECO:0000256" key="4">
    <source>
        <dbReference type="ARBA" id="ARBA00023163"/>
    </source>
</evidence>
<evidence type="ECO:0000313" key="6">
    <source>
        <dbReference type="EMBL" id="ACI58235.1"/>
    </source>
</evidence>
<evidence type="ECO:0000256" key="3">
    <source>
        <dbReference type="ARBA" id="ARBA00023125"/>
    </source>
</evidence>
<keyword evidence="4" id="KW-0804">Transcription</keyword>
<dbReference type="Proteomes" id="UP000008330">
    <property type="component" value="Plasmid pRLG201"/>
</dbReference>
<dbReference type="PANTHER" id="PTHR30579:SF3">
    <property type="entry name" value="TRANSCRIPTIONAL REGULATORY PROTEIN"/>
    <property type="match status" value="1"/>
</dbReference>
<dbReference type="InterPro" id="IPR036390">
    <property type="entry name" value="WH_DNA-bd_sf"/>
</dbReference>
<evidence type="ECO:0000256" key="2">
    <source>
        <dbReference type="ARBA" id="ARBA00023015"/>
    </source>
</evidence>
<dbReference type="Gene3D" id="1.10.10.10">
    <property type="entry name" value="Winged helix-like DNA-binding domain superfamily/Winged helix DNA-binding domain"/>
    <property type="match status" value="1"/>
</dbReference>
<evidence type="ECO:0000256" key="1">
    <source>
        <dbReference type="ARBA" id="ARBA00009437"/>
    </source>
</evidence>
<dbReference type="InterPro" id="IPR050176">
    <property type="entry name" value="LTTR"/>
</dbReference>
<dbReference type="Gene3D" id="3.40.190.290">
    <property type="match status" value="1"/>
</dbReference>
<keyword evidence="3" id="KW-0238">DNA-binding</keyword>
<feature type="domain" description="HTH lysR-type" evidence="5">
    <location>
        <begin position="8"/>
        <end position="65"/>
    </location>
</feature>
<dbReference type="AlphaFoldDB" id="A0ABF7QVN1"/>
<dbReference type="Pfam" id="PF03466">
    <property type="entry name" value="LysR_substrate"/>
    <property type="match status" value="1"/>
</dbReference>
<sequence length="306" mass="34151">MATAIDHLDWDDLKLFLIVVRCKSVTGAARELKVSHSTVSRRLARLEYTVGGALVERTKDGLLLTPAGLVTMRRAEEIENGVNALRSDVSNRDEIRGTVRLATMEGIATLYLSERLVELSDRYPDLDLELVTSPQSIRVARREADLFLSFFKPHGTSLDSQLIGRFKTGLFASRTYLDRNGVPSDAANLSDHRFVGYIGELVQLESVLWLEELVPAPKIVFSSNSMISQMFAASAGAGIVALPEFARSLDVGLVPVLDGLRGEREIWLSAHHDLAYLPRVRAVKQFVKELLRRDEQRLLRNAPWSL</sequence>
<dbReference type="InterPro" id="IPR005119">
    <property type="entry name" value="LysR_subst-bd"/>
</dbReference>
<evidence type="ECO:0000313" key="7">
    <source>
        <dbReference type="Proteomes" id="UP000008330"/>
    </source>
</evidence>
<keyword evidence="7" id="KW-1185">Reference proteome</keyword>
<dbReference type="GO" id="GO:0003677">
    <property type="term" value="F:DNA binding"/>
    <property type="evidence" value="ECO:0007669"/>
    <property type="project" value="UniProtKB-KW"/>
</dbReference>
<dbReference type="SUPFAM" id="SSF46785">
    <property type="entry name" value="Winged helix' DNA-binding domain"/>
    <property type="match status" value="1"/>
</dbReference>
<dbReference type="KEGG" id="rlt:Rleg2_5011"/>
<proteinExistence type="inferred from homology"/>
<accession>A0ABF7QVN1</accession>
<keyword evidence="6" id="KW-0614">Plasmid</keyword>
<reference evidence="6 7" key="1">
    <citation type="journal article" date="2010" name="Stand. Genomic Sci.">
        <title>Complete genome sequence of Rhizobium leguminosarum bv trifolii strain WSM2304, an effective microsymbiont of the South American clover Trifolium polymorphum.</title>
        <authorList>
            <person name="Reeve W."/>
            <person name="O'Hara G."/>
            <person name="Chain P."/>
            <person name="Ardley J."/>
            <person name="Brau L."/>
            <person name="Nandesena K."/>
            <person name="Tiwari R."/>
            <person name="Malfatti S."/>
            <person name="Kiss H."/>
            <person name="Lapidus A."/>
            <person name="Copeland A."/>
            <person name="Nolan M."/>
            <person name="Land M."/>
            <person name="Ivanova N."/>
            <person name="Mavromatis K."/>
            <person name="Markowitz V."/>
            <person name="Kyrpides N."/>
            <person name="Melino V."/>
            <person name="Denton M."/>
            <person name="Yates R."/>
            <person name="Howieson J."/>
        </authorList>
    </citation>
    <scope>NUCLEOTIDE SEQUENCE [LARGE SCALE GENOMIC DNA]</scope>
    <source>
        <strain evidence="6 7">WSM2304</strain>
    </source>
</reference>
<keyword evidence="2" id="KW-0805">Transcription regulation</keyword>
<dbReference type="InterPro" id="IPR000847">
    <property type="entry name" value="LysR_HTH_N"/>
</dbReference>
<comment type="similarity">
    <text evidence="1">Belongs to the LysR transcriptional regulatory family.</text>
</comment>
<name>A0ABF7QVN1_RHILW</name>
<gene>
    <name evidence="6" type="ordered locus">Rleg2_5011</name>
</gene>
<dbReference type="InterPro" id="IPR036388">
    <property type="entry name" value="WH-like_DNA-bd_sf"/>
</dbReference>
<organism evidence="6 7">
    <name type="scientific">Rhizobium leguminosarum bv. trifolii (strain WSM2304)</name>
    <dbReference type="NCBI Taxonomy" id="395492"/>
    <lineage>
        <taxon>Bacteria</taxon>
        <taxon>Pseudomonadati</taxon>
        <taxon>Pseudomonadota</taxon>
        <taxon>Alphaproteobacteria</taxon>
        <taxon>Hyphomicrobiales</taxon>
        <taxon>Rhizobiaceae</taxon>
        <taxon>Rhizobium/Agrobacterium group</taxon>
        <taxon>Rhizobium</taxon>
    </lineage>
</organism>
<dbReference type="Pfam" id="PF00126">
    <property type="entry name" value="HTH_1"/>
    <property type="match status" value="1"/>
</dbReference>
<evidence type="ECO:0000259" key="5">
    <source>
        <dbReference type="PROSITE" id="PS50931"/>
    </source>
</evidence>
<protein>
    <submittedName>
        <fullName evidence="6">Transcriptional regulator, LysR family</fullName>
    </submittedName>
</protein>